<sequence length="55" mass="5841">MPAADHEAVFERGYSSTGGTGLGLPIVASISEAHGWELTVTDSEDGGVRFEFTER</sequence>
<keyword evidence="8" id="KW-1185">Reference proteome</keyword>
<dbReference type="KEGG" id="srub:C2R22_15185"/>
<keyword evidence="4" id="KW-0418">Kinase</keyword>
<evidence type="ECO:0000259" key="6">
    <source>
        <dbReference type="Pfam" id="PF02518"/>
    </source>
</evidence>
<dbReference type="InterPro" id="IPR050736">
    <property type="entry name" value="Sensor_HK_Regulatory"/>
</dbReference>
<evidence type="ECO:0000256" key="2">
    <source>
        <dbReference type="ARBA" id="ARBA00012438"/>
    </source>
</evidence>
<protein>
    <recommendedName>
        <fullName evidence="2">histidine kinase</fullName>
        <ecNumber evidence="2">2.7.13.3</ecNumber>
    </recommendedName>
</protein>
<dbReference type="EC" id="2.7.13.3" evidence="2"/>
<dbReference type="SUPFAM" id="SSF55874">
    <property type="entry name" value="ATPase domain of HSP90 chaperone/DNA topoisomerase II/histidine kinase"/>
    <property type="match status" value="1"/>
</dbReference>
<accession>A0A2I8VLL4</accession>
<reference evidence="7 8" key="1">
    <citation type="submission" date="2018-01" db="EMBL/GenBank/DDBJ databases">
        <title>Complete genome sequence of Salinigranum rubrum GX10T, an extremely halophilic archaeon isolated from a marine solar saltern.</title>
        <authorList>
            <person name="Han S."/>
        </authorList>
    </citation>
    <scope>NUCLEOTIDE SEQUENCE [LARGE SCALE GENOMIC DNA]</scope>
    <source>
        <strain evidence="7 8">GX10</strain>
    </source>
</reference>
<dbReference type="OrthoDB" id="8127at2157"/>
<keyword evidence="3" id="KW-0808">Transferase</keyword>
<evidence type="ECO:0000313" key="7">
    <source>
        <dbReference type="EMBL" id="AUV82816.1"/>
    </source>
</evidence>
<name>A0A2I8VLL4_9EURY</name>
<proteinExistence type="predicted"/>
<organism evidence="7 8">
    <name type="scientific">Salinigranum rubrum</name>
    <dbReference type="NCBI Taxonomy" id="755307"/>
    <lineage>
        <taxon>Archaea</taxon>
        <taxon>Methanobacteriati</taxon>
        <taxon>Methanobacteriota</taxon>
        <taxon>Stenosarchaea group</taxon>
        <taxon>Halobacteria</taxon>
        <taxon>Halobacteriales</taxon>
        <taxon>Haloferacaceae</taxon>
        <taxon>Salinigranum</taxon>
    </lineage>
</organism>
<evidence type="ECO:0000256" key="1">
    <source>
        <dbReference type="ARBA" id="ARBA00000085"/>
    </source>
</evidence>
<dbReference type="Pfam" id="PF02518">
    <property type="entry name" value="HATPase_c"/>
    <property type="match status" value="1"/>
</dbReference>
<dbReference type="GO" id="GO:0000160">
    <property type="term" value="P:phosphorelay signal transduction system"/>
    <property type="evidence" value="ECO:0007669"/>
    <property type="project" value="UniProtKB-KW"/>
</dbReference>
<dbReference type="InterPro" id="IPR003594">
    <property type="entry name" value="HATPase_dom"/>
</dbReference>
<keyword evidence="5" id="KW-0902">Two-component regulatory system</keyword>
<dbReference type="Proteomes" id="UP000236584">
    <property type="component" value="Chromosome"/>
</dbReference>
<evidence type="ECO:0000313" key="8">
    <source>
        <dbReference type="Proteomes" id="UP000236584"/>
    </source>
</evidence>
<dbReference type="Gene3D" id="3.30.565.10">
    <property type="entry name" value="Histidine kinase-like ATPase, C-terminal domain"/>
    <property type="match status" value="1"/>
</dbReference>
<gene>
    <name evidence="7" type="ORF">C2R22_15185</name>
</gene>
<dbReference type="InterPro" id="IPR036890">
    <property type="entry name" value="HATPase_C_sf"/>
</dbReference>
<evidence type="ECO:0000256" key="5">
    <source>
        <dbReference type="ARBA" id="ARBA00023012"/>
    </source>
</evidence>
<dbReference type="GO" id="GO:0004673">
    <property type="term" value="F:protein histidine kinase activity"/>
    <property type="evidence" value="ECO:0007669"/>
    <property type="project" value="UniProtKB-EC"/>
</dbReference>
<feature type="domain" description="Histidine kinase/HSP90-like ATPase" evidence="6">
    <location>
        <begin position="1"/>
        <end position="53"/>
    </location>
</feature>
<dbReference type="AlphaFoldDB" id="A0A2I8VLL4"/>
<evidence type="ECO:0000256" key="4">
    <source>
        <dbReference type="ARBA" id="ARBA00022777"/>
    </source>
</evidence>
<evidence type="ECO:0000256" key="3">
    <source>
        <dbReference type="ARBA" id="ARBA00022679"/>
    </source>
</evidence>
<comment type="catalytic activity">
    <reaction evidence="1">
        <text>ATP + protein L-histidine = ADP + protein N-phospho-L-histidine.</text>
        <dbReference type="EC" id="2.7.13.3"/>
    </reaction>
</comment>
<dbReference type="PANTHER" id="PTHR43711:SF1">
    <property type="entry name" value="HISTIDINE KINASE 1"/>
    <property type="match status" value="1"/>
</dbReference>
<dbReference type="PANTHER" id="PTHR43711">
    <property type="entry name" value="TWO-COMPONENT HISTIDINE KINASE"/>
    <property type="match status" value="1"/>
</dbReference>
<dbReference type="EMBL" id="CP026309">
    <property type="protein sequence ID" value="AUV82816.1"/>
    <property type="molecule type" value="Genomic_DNA"/>
</dbReference>